<dbReference type="Gene3D" id="3.10.280.10">
    <property type="entry name" value="Mitochondrial glycoprotein"/>
    <property type="match status" value="1"/>
</dbReference>
<dbReference type="InterPro" id="IPR003428">
    <property type="entry name" value="MAM33"/>
</dbReference>
<dbReference type="Proteomes" id="UP000789739">
    <property type="component" value="Unassembled WGS sequence"/>
</dbReference>
<comment type="caution">
    <text evidence="1">The sequence shown here is derived from an EMBL/GenBank/DDBJ whole genome shotgun (WGS) entry which is preliminary data.</text>
</comment>
<evidence type="ECO:0000313" key="1">
    <source>
        <dbReference type="EMBL" id="CAG8548728.1"/>
    </source>
</evidence>
<keyword evidence="2" id="KW-1185">Reference proteome</keyword>
<dbReference type="OrthoDB" id="278212at2759"/>
<dbReference type="GO" id="GO:0005759">
    <property type="term" value="C:mitochondrial matrix"/>
    <property type="evidence" value="ECO:0007669"/>
    <property type="project" value="InterPro"/>
</dbReference>
<name>A0A9N9B2C8_9GLOM</name>
<protein>
    <submittedName>
        <fullName evidence="1">2258_t:CDS:1</fullName>
    </submittedName>
</protein>
<dbReference type="SUPFAM" id="SSF54529">
    <property type="entry name" value="Mitochondrial glycoprotein MAM33-like"/>
    <property type="match status" value="1"/>
</dbReference>
<dbReference type="AlphaFoldDB" id="A0A9N9B2C8"/>
<proteinExistence type="predicted"/>
<accession>A0A9N9B2C8</accession>
<dbReference type="GO" id="GO:0042256">
    <property type="term" value="P:cytosolic ribosome assembly"/>
    <property type="evidence" value="ECO:0007669"/>
    <property type="project" value="TreeGrafter"/>
</dbReference>
<dbReference type="PANTHER" id="PTHR10826">
    <property type="entry name" value="COMPLEMENT COMPONENT 1"/>
    <property type="match status" value="1"/>
</dbReference>
<dbReference type="PANTHER" id="PTHR10826:SF1">
    <property type="entry name" value="COMPLEMENT COMPONENT 1 Q SUBCOMPONENT-BINDING PROTEIN, MITOCHONDRIAL"/>
    <property type="match status" value="1"/>
</dbReference>
<dbReference type="Pfam" id="PF02330">
    <property type="entry name" value="MAM33"/>
    <property type="match status" value="1"/>
</dbReference>
<gene>
    <name evidence="1" type="ORF">PBRASI_LOCUS4969</name>
</gene>
<dbReference type="EMBL" id="CAJVPI010000544">
    <property type="protein sequence ID" value="CAG8548728.1"/>
    <property type="molecule type" value="Genomic_DNA"/>
</dbReference>
<sequence length="166" mass="19244">MGDKELAVKLEDELKYEKAETVDPKFIKNFLENNPFKQQEVPEEEVQPRLKFPYRCSITVEKDNKGALAFDTVIDDGALLIEHVAFFADGSLVDGTSSEAEWKRRSIYNGPTYDTLDDDIQRLFDAYLQERGITASVALFIPSYAEYKEQQEYIKWIERLRNFLDG</sequence>
<reference evidence="1" key="1">
    <citation type="submission" date="2021-06" db="EMBL/GenBank/DDBJ databases">
        <authorList>
            <person name="Kallberg Y."/>
            <person name="Tangrot J."/>
            <person name="Rosling A."/>
        </authorList>
    </citation>
    <scope>NUCLEOTIDE SEQUENCE</scope>
    <source>
        <strain evidence="1">BR232B</strain>
    </source>
</reference>
<evidence type="ECO:0000313" key="2">
    <source>
        <dbReference type="Proteomes" id="UP000789739"/>
    </source>
</evidence>
<dbReference type="InterPro" id="IPR036561">
    <property type="entry name" value="MAM33_sf"/>
</dbReference>
<organism evidence="1 2">
    <name type="scientific">Paraglomus brasilianum</name>
    <dbReference type="NCBI Taxonomy" id="144538"/>
    <lineage>
        <taxon>Eukaryota</taxon>
        <taxon>Fungi</taxon>
        <taxon>Fungi incertae sedis</taxon>
        <taxon>Mucoromycota</taxon>
        <taxon>Glomeromycotina</taxon>
        <taxon>Glomeromycetes</taxon>
        <taxon>Paraglomerales</taxon>
        <taxon>Paraglomeraceae</taxon>
        <taxon>Paraglomus</taxon>
    </lineage>
</organism>